<evidence type="ECO:0000256" key="4">
    <source>
        <dbReference type="ARBA" id="ARBA00022664"/>
    </source>
</evidence>
<evidence type="ECO:0000256" key="6">
    <source>
        <dbReference type="ARBA" id="ARBA00023187"/>
    </source>
</evidence>
<keyword evidence="4" id="KW-0507">mRNA processing</keyword>
<keyword evidence="6" id="KW-0508">mRNA splicing</keyword>
<evidence type="ECO:0000256" key="8">
    <source>
        <dbReference type="SAM" id="MobiDB-lite"/>
    </source>
</evidence>
<comment type="subcellular location">
    <subcellularLocation>
        <location evidence="1">Nucleus</location>
    </subcellularLocation>
</comment>
<dbReference type="InterPro" id="IPR004098">
    <property type="entry name" value="Prp18"/>
</dbReference>
<reference evidence="11" key="1">
    <citation type="submission" date="2023-03" db="EMBL/GenBank/DDBJ databases">
        <title>Near-Complete genome sequence of Lipomyces tetrasporous NRRL Y-64009, an oleaginous yeast capable of growing on lignocellulosic hydrolysates.</title>
        <authorList>
            <consortium name="Lawrence Berkeley National Laboratory"/>
            <person name="Jagtap S.S."/>
            <person name="Liu J.-J."/>
            <person name="Walukiewicz H.E."/>
            <person name="Pangilinan J."/>
            <person name="Lipzen A."/>
            <person name="Ahrendt S."/>
            <person name="Koriabine M."/>
            <person name="Cobaugh K."/>
            <person name="Salamov A."/>
            <person name="Yoshinaga Y."/>
            <person name="Ng V."/>
            <person name="Daum C."/>
            <person name="Grigoriev I.V."/>
            <person name="Slininger P.J."/>
            <person name="Dien B.S."/>
            <person name="Jin Y.-S."/>
            <person name="Rao C.V."/>
        </authorList>
    </citation>
    <scope>NUCLEOTIDE SEQUENCE</scope>
    <source>
        <strain evidence="11">NRRL Y-64009</strain>
    </source>
</reference>
<keyword evidence="7" id="KW-0539">Nucleus</keyword>
<feature type="compositionally biased region" description="Basic and acidic residues" evidence="8">
    <location>
        <begin position="43"/>
        <end position="111"/>
    </location>
</feature>
<keyword evidence="12" id="KW-1185">Reference proteome</keyword>
<organism evidence="11 12">
    <name type="scientific">Lipomyces tetrasporus</name>
    <dbReference type="NCBI Taxonomy" id="54092"/>
    <lineage>
        <taxon>Eukaryota</taxon>
        <taxon>Fungi</taxon>
        <taxon>Dikarya</taxon>
        <taxon>Ascomycota</taxon>
        <taxon>Saccharomycotina</taxon>
        <taxon>Lipomycetes</taxon>
        <taxon>Lipomycetales</taxon>
        <taxon>Lipomycetaceae</taxon>
        <taxon>Lipomyces</taxon>
    </lineage>
</organism>
<dbReference type="InterPro" id="IPR014906">
    <property type="entry name" value="PRP4-like"/>
</dbReference>
<evidence type="ECO:0000256" key="7">
    <source>
        <dbReference type="ARBA" id="ARBA00023242"/>
    </source>
</evidence>
<keyword evidence="5" id="KW-0747">Spliceosome</keyword>
<dbReference type="Gene3D" id="1.20.940.10">
    <property type="entry name" value="Functional domain of the splicing factor Prp18"/>
    <property type="match status" value="1"/>
</dbReference>
<dbReference type="PANTHER" id="PTHR13007:SF19">
    <property type="entry name" value="PRE-MRNA-SPLICING FACTOR 18"/>
    <property type="match status" value="1"/>
</dbReference>
<evidence type="ECO:0000313" key="12">
    <source>
        <dbReference type="Proteomes" id="UP001217417"/>
    </source>
</evidence>
<evidence type="ECO:0000259" key="9">
    <source>
        <dbReference type="Pfam" id="PF02840"/>
    </source>
</evidence>
<evidence type="ECO:0000313" key="11">
    <source>
        <dbReference type="EMBL" id="KAJ8097789.1"/>
    </source>
</evidence>
<dbReference type="Pfam" id="PF08799">
    <property type="entry name" value="PRP4"/>
    <property type="match status" value="1"/>
</dbReference>
<protein>
    <recommendedName>
        <fullName evidence="3">Pre-mRNA-splicing factor 18</fullName>
    </recommendedName>
</protein>
<dbReference type="AlphaFoldDB" id="A0AAD7QM61"/>
<evidence type="ECO:0000256" key="3">
    <source>
        <dbReference type="ARBA" id="ARBA00018242"/>
    </source>
</evidence>
<comment type="similarity">
    <text evidence="2">Belongs to the PRP18 family.</text>
</comment>
<dbReference type="GO" id="GO:0071021">
    <property type="term" value="C:U2-type post-spliceosomal complex"/>
    <property type="evidence" value="ECO:0007669"/>
    <property type="project" value="TreeGrafter"/>
</dbReference>
<dbReference type="GO" id="GO:0000350">
    <property type="term" value="P:generation of catalytic spliceosome for second transesterification step"/>
    <property type="evidence" value="ECO:0007669"/>
    <property type="project" value="TreeGrafter"/>
</dbReference>
<gene>
    <name evidence="11" type="ORF">POJ06DRAFT_260097</name>
</gene>
<dbReference type="Pfam" id="PF02840">
    <property type="entry name" value="Prp18"/>
    <property type="match status" value="1"/>
</dbReference>
<comment type="caution">
    <text evidence="11">The sequence shown here is derived from an EMBL/GenBank/DDBJ whole genome shotgun (WGS) entry which is preliminary data.</text>
</comment>
<dbReference type="Gene3D" id="4.10.280.110">
    <property type="entry name" value="Pre-mRNA processing factor 4 domain"/>
    <property type="match status" value="1"/>
</dbReference>
<feature type="domain" description="Prp18" evidence="9">
    <location>
        <begin position="218"/>
        <end position="363"/>
    </location>
</feature>
<dbReference type="RefSeq" id="XP_056041239.1">
    <property type="nucleotide sequence ID" value="XM_056188444.1"/>
</dbReference>
<dbReference type="SUPFAM" id="SSF158230">
    <property type="entry name" value="PRP4-like"/>
    <property type="match status" value="1"/>
</dbReference>
<dbReference type="GeneID" id="80883610"/>
<dbReference type="EMBL" id="JARPMG010000010">
    <property type="protein sequence ID" value="KAJ8097789.1"/>
    <property type="molecule type" value="Genomic_DNA"/>
</dbReference>
<evidence type="ECO:0000256" key="1">
    <source>
        <dbReference type="ARBA" id="ARBA00004123"/>
    </source>
</evidence>
<dbReference type="GO" id="GO:0005682">
    <property type="term" value="C:U5 snRNP"/>
    <property type="evidence" value="ECO:0007669"/>
    <property type="project" value="TreeGrafter"/>
</dbReference>
<name>A0AAD7QM61_9ASCO</name>
<evidence type="ECO:0000256" key="2">
    <source>
        <dbReference type="ARBA" id="ARBA00008137"/>
    </source>
</evidence>
<proteinExistence type="inferred from homology"/>
<evidence type="ECO:0000259" key="10">
    <source>
        <dbReference type="Pfam" id="PF08799"/>
    </source>
</evidence>
<accession>A0AAD7QM61</accession>
<dbReference type="InterPro" id="IPR036285">
    <property type="entry name" value="PRP4-like_sf"/>
</dbReference>
<evidence type="ECO:0000256" key="5">
    <source>
        <dbReference type="ARBA" id="ARBA00022728"/>
    </source>
</evidence>
<dbReference type="SUPFAM" id="SSF47938">
    <property type="entry name" value="Functional domain of the splicing factor Prp18"/>
    <property type="match status" value="1"/>
</dbReference>
<feature type="domain" description="Pre-mRNA processing factor 4 (PRP4)-like" evidence="10">
    <location>
        <begin position="153"/>
        <end position="177"/>
    </location>
</feature>
<dbReference type="PANTHER" id="PTHR13007">
    <property type="entry name" value="PRE-MRNA SPLICING FACTOR-RELATED"/>
    <property type="match status" value="1"/>
</dbReference>
<sequence length="365" mass="42807">MDFSALLAKEIAKKKEAATVTASKNENGASHKPAGSDTPRFIRRGDVEHAREQAYLAEKAKREEDKRLEHEKRRREQQDEDGRRERKRREAEQKYLEKKRAREEQEEFEKQKKLKNKNRANTKSPTPDAREGTADAEELAKLTELTEEDMLVRLRKLREPARYFGESDKSRLRRLRRAERRAETSDEVIEELLATINHNIVGQDVKTDRPKVYLQLEKYFRYLLKEWERVLVTRDDTPDQAFETLSQTKGYLQPLFEQLRKKNLHEQIYPSLATLMIYLQQRKYRDANDTYLKLSIGNAAWPIGVTAVGIHERSARERITGQDVDGKLGKSSVQIAHVMSDEKTRKWLTAVKRLITFSESQWPED</sequence>
<dbReference type="Proteomes" id="UP001217417">
    <property type="component" value="Unassembled WGS sequence"/>
</dbReference>
<dbReference type="GO" id="GO:0046540">
    <property type="term" value="C:U4/U6 x U5 tri-snRNP complex"/>
    <property type="evidence" value="ECO:0007669"/>
    <property type="project" value="TreeGrafter"/>
</dbReference>
<feature type="region of interest" description="Disordered" evidence="8">
    <location>
        <begin position="13"/>
        <end position="135"/>
    </location>
</feature>
<dbReference type="InterPro" id="IPR039979">
    <property type="entry name" value="PRPF18"/>
</dbReference>